<feature type="compositionally biased region" description="Polar residues" evidence="2">
    <location>
        <begin position="755"/>
        <end position="777"/>
    </location>
</feature>
<feature type="region of interest" description="Disordered" evidence="2">
    <location>
        <begin position="268"/>
        <end position="353"/>
    </location>
</feature>
<feature type="coiled-coil region" evidence="1">
    <location>
        <begin position="671"/>
        <end position="698"/>
    </location>
</feature>
<evidence type="ECO:0000313" key="3">
    <source>
        <dbReference type="EMBL" id="CAD9599821.1"/>
    </source>
</evidence>
<feature type="region of interest" description="Disordered" evidence="2">
    <location>
        <begin position="721"/>
        <end position="777"/>
    </location>
</feature>
<dbReference type="Gene3D" id="1.10.287.1490">
    <property type="match status" value="1"/>
</dbReference>
<reference evidence="3" key="1">
    <citation type="submission" date="2021-01" db="EMBL/GenBank/DDBJ databases">
        <authorList>
            <person name="Corre E."/>
            <person name="Pelletier E."/>
            <person name="Niang G."/>
            <person name="Scheremetjew M."/>
            <person name="Finn R."/>
            <person name="Kale V."/>
            <person name="Holt S."/>
            <person name="Cochrane G."/>
            <person name="Meng A."/>
            <person name="Brown T."/>
            <person name="Cohen L."/>
        </authorList>
    </citation>
    <scope>NUCLEOTIDE SEQUENCE</scope>
    <source>
        <strain evidence="3">B650</strain>
    </source>
</reference>
<dbReference type="PANTHER" id="PTHR23159">
    <property type="entry name" value="CENTROSOMAL PROTEIN 2"/>
    <property type="match status" value="1"/>
</dbReference>
<accession>A0A7S2L9E4</accession>
<evidence type="ECO:0000256" key="1">
    <source>
        <dbReference type="SAM" id="Coils"/>
    </source>
</evidence>
<gene>
    <name evidence="3" type="ORF">LDAN0321_LOCUS16304</name>
</gene>
<evidence type="ECO:0000256" key="2">
    <source>
        <dbReference type="SAM" id="MobiDB-lite"/>
    </source>
</evidence>
<proteinExistence type="predicted"/>
<feature type="region of interest" description="Disordered" evidence="2">
    <location>
        <begin position="1"/>
        <end position="22"/>
    </location>
</feature>
<name>A0A7S2L9E4_9STRA</name>
<keyword evidence="1" id="KW-0175">Coiled coil</keyword>
<feature type="compositionally biased region" description="Polar residues" evidence="2">
    <location>
        <begin position="723"/>
        <end position="736"/>
    </location>
</feature>
<dbReference type="PANTHER" id="PTHR23159:SF31">
    <property type="entry name" value="CENTROSOME-ASSOCIATED PROTEIN CEP250 ISOFORM X1"/>
    <property type="match status" value="1"/>
</dbReference>
<sequence length="1150" mass="131292">MPNTNDIPQSNGNGYHETSESAEVLRQRIAQMTKSYEELQARVVNRENKVLALSQKCERLEVKLSMTKSDDERTIRELRTKNSELTHRNAHVEADMMNQLSELASTMGGQMDALERDLKAMRSRVSDKEAEVKRLSAREGKLEQSVSGGQVENAKLSKQVNVLKEKLSLLERQSIDSLNRMKDRFVSEKSKLEQRYNADQKVIAELRDGIKSREMDLKAEHNEELAALSRRTDEMIEKLANKLRDRDEQLSTYEEKIKTLEAENSEVMNQRERMVAPSECSSYTGGADSFPLDKRREPLTPRSDYDGASVASSTTIDDSILMQPPENWKRGGPSQKGSRLTWRKPRSSRNDGAEIEELRKELAVTVAARDELQQRYLEYDLQTRATIESLEAKMQQRDSLILNHSQKIASLQEEIDEHIAHTSSSADQITNLKKRVEELEPQAANRDEALRLLKSTEWEYNSARESHAEAIKGLKQEVGELSLAKASLQSKLEEKDENHKAVLGKMECKVQEKDTLISSHEETIASLTDSMKTKEESLDERKASMDKISAEYKEKITLVAAHEETIADLRSNLEKAQDFVARMEEAEKEAASRLETAQNSTKDEILALQAKNISLQVRVNEAAAKMKEMEYESSNLPNLVSDNEKLRQSLNKAMESLRTLMKGSADNTQLEVEYLDKISSLEKEISRVKAEFDGKLKERNDAVSHLRKSLTVRDKRIKALQSDIDNMTQKSTPINNKTEKEDTSDSRKPPFRASNARSPSPVASNGRTSPAFSESTAADNDVIEKLRVKEDESNHLKETVAMLENKIDFLRKALNQFQAQSNGEVVPAWELLERLRQESELFAGQVIEQEQELELLTKQLDTQKILNHALSTELADAKKSSAPKSSFMSNDMMTMELEDEISRLLRDLKLERAQNQELLTKLEESEVQKEGLKPALQKTLDQYKAKNVALEEETELLRTNHELLKKEVVDFQDRNAKLNDEVDRLSRQLEEADAEDDNMPRDVSQLRQRLRESEAARTQFEKTVLDNFDRKITQLKLDANVQIDNLRKKLKEANDAKEKNEVALMNQITKLEKEKTSVKSELESKLRGRDNTILKLEHDLAQQQQVVKDLKGEMHHLRLSMSGVSEARKGEVEDLHEELMKRSYRHATLS</sequence>
<dbReference type="EMBL" id="HBGY01026348">
    <property type="protein sequence ID" value="CAD9599821.1"/>
    <property type="molecule type" value="Transcribed_RNA"/>
</dbReference>
<feature type="compositionally biased region" description="Polar residues" evidence="2">
    <location>
        <begin position="1"/>
        <end position="13"/>
    </location>
</feature>
<feature type="coiled-coil region" evidence="1">
    <location>
        <begin position="559"/>
        <end position="600"/>
    </location>
</feature>
<feature type="coiled-coil region" evidence="1">
    <location>
        <begin position="894"/>
        <end position="1113"/>
    </location>
</feature>
<feature type="compositionally biased region" description="Basic and acidic residues" evidence="2">
    <location>
        <begin position="291"/>
        <end position="305"/>
    </location>
</feature>
<organism evidence="3">
    <name type="scientific">Leptocylindrus danicus</name>
    <dbReference type="NCBI Taxonomy" id="163516"/>
    <lineage>
        <taxon>Eukaryota</taxon>
        <taxon>Sar</taxon>
        <taxon>Stramenopiles</taxon>
        <taxon>Ochrophyta</taxon>
        <taxon>Bacillariophyta</taxon>
        <taxon>Coscinodiscophyceae</taxon>
        <taxon>Chaetocerotophycidae</taxon>
        <taxon>Leptocylindrales</taxon>
        <taxon>Leptocylindraceae</taxon>
        <taxon>Leptocylindrus</taxon>
    </lineage>
</organism>
<protein>
    <submittedName>
        <fullName evidence="3">Uncharacterized protein</fullName>
    </submittedName>
</protein>
<feature type="compositionally biased region" description="Basic and acidic residues" evidence="2">
    <location>
        <begin position="737"/>
        <end position="748"/>
    </location>
</feature>
<dbReference type="AlphaFoldDB" id="A0A7S2L9E4"/>
<feature type="coiled-coil region" evidence="1">
    <location>
        <begin position="786"/>
        <end position="866"/>
    </location>
</feature>